<feature type="compositionally biased region" description="Polar residues" evidence="1">
    <location>
        <begin position="15"/>
        <end position="31"/>
    </location>
</feature>
<feature type="region of interest" description="Disordered" evidence="1">
    <location>
        <begin position="117"/>
        <end position="171"/>
    </location>
</feature>
<feature type="region of interest" description="Disordered" evidence="1">
    <location>
        <begin position="1"/>
        <end position="37"/>
    </location>
</feature>
<comment type="caution">
    <text evidence="2">The sequence shown here is derived from an EMBL/GenBank/DDBJ whole genome shotgun (WGS) entry which is preliminary data.</text>
</comment>
<name>X6NE68_RETFI</name>
<feature type="compositionally biased region" description="Low complexity" evidence="1">
    <location>
        <begin position="150"/>
        <end position="166"/>
    </location>
</feature>
<evidence type="ECO:0000313" key="2">
    <source>
        <dbReference type="EMBL" id="ETO24620.1"/>
    </source>
</evidence>
<organism evidence="2 3">
    <name type="scientific">Reticulomyxa filosa</name>
    <dbReference type="NCBI Taxonomy" id="46433"/>
    <lineage>
        <taxon>Eukaryota</taxon>
        <taxon>Sar</taxon>
        <taxon>Rhizaria</taxon>
        <taxon>Retaria</taxon>
        <taxon>Foraminifera</taxon>
        <taxon>Monothalamids</taxon>
        <taxon>Reticulomyxidae</taxon>
        <taxon>Reticulomyxa</taxon>
    </lineage>
</organism>
<accession>X6NE68</accession>
<sequence>MDSEGVAENQEEDSSWTSNTNDQKDATSQTSKYEERKKKKVRYMNIASLVCQTLMPHQFSQEKHNYLQCKLMRLQPLSHCRARKFPRINRTEGREHREEQEQEQSVTKLLGAKSPLIVPMQDNNNSNINSNSSVDLSDTTALSHAHRDPSLSLPSKSTTTNNNNNDNESELKSTLNYLFSRDEKLVEFENMNSNHLDNQPPLSLFRQKNRIFFEPQVSPSIQCIIFGVFNVPKPLKVTFLETHHRILFHRATEVLLYIENHHKDLLQFYDKTSHIRNTADFTEKVPPEATYPQVMKKFEQDLILELEICAKEDLRVFLSIAENFRPNLYSLLYLNPVFEQEFEDILKYLLC</sequence>
<feature type="compositionally biased region" description="Low complexity" evidence="1">
    <location>
        <begin position="123"/>
        <end position="133"/>
    </location>
</feature>
<gene>
    <name evidence="2" type="ORF">RFI_12538</name>
</gene>
<dbReference type="Proteomes" id="UP000023152">
    <property type="component" value="Unassembled WGS sequence"/>
</dbReference>
<protein>
    <submittedName>
        <fullName evidence="2">Uncharacterized protein</fullName>
    </submittedName>
</protein>
<feature type="compositionally biased region" description="Acidic residues" evidence="1">
    <location>
        <begin position="1"/>
        <end position="14"/>
    </location>
</feature>
<keyword evidence="3" id="KW-1185">Reference proteome</keyword>
<evidence type="ECO:0000256" key="1">
    <source>
        <dbReference type="SAM" id="MobiDB-lite"/>
    </source>
</evidence>
<reference evidence="2 3" key="1">
    <citation type="journal article" date="2013" name="Curr. Biol.">
        <title>The Genome of the Foraminiferan Reticulomyxa filosa.</title>
        <authorList>
            <person name="Glockner G."/>
            <person name="Hulsmann N."/>
            <person name="Schleicher M."/>
            <person name="Noegel A.A."/>
            <person name="Eichinger L."/>
            <person name="Gallinger C."/>
            <person name="Pawlowski J."/>
            <person name="Sierra R."/>
            <person name="Euteneuer U."/>
            <person name="Pillet L."/>
            <person name="Moustafa A."/>
            <person name="Platzer M."/>
            <person name="Groth M."/>
            <person name="Szafranski K."/>
            <person name="Schliwa M."/>
        </authorList>
    </citation>
    <scope>NUCLEOTIDE SEQUENCE [LARGE SCALE GENOMIC DNA]</scope>
</reference>
<dbReference type="EMBL" id="ASPP01009102">
    <property type="protein sequence ID" value="ETO24620.1"/>
    <property type="molecule type" value="Genomic_DNA"/>
</dbReference>
<evidence type="ECO:0000313" key="3">
    <source>
        <dbReference type="Proteomes" id="UP000023152"/>
    </source>
</evidence>
<proteinExistence type="predicted"/>
<dbReference type="AlphaFoldDB" id="X6NE68"/>